<keyword evidence="3" id="KW-0677">Repeat</keyword>
<organism evidence="11">
    <name type="scientific">Triticum aestivum</name>
    <name type="common">Wheat</name>
    <dbReference type="NCBI Taxonomy" id="4565"/>
    <lineage>
        <taxon>Eukaryota</taxon>
        <taxon>Viridiplantae</taxon>
        <taxon>Streptophyta</taxon>
        <taxon>Embryophyta</taxon>
        <taxon>Tracheophyta</taxon>
        <taxon>Spermatophyta</taxon>
        <taxon>Magnoliopsida</taxon>
        <taxon>Liliopsida</taxon>
        <taxon>Poales</taxon>
        <taxon>Poaceae</taxon>
        <taxon>BOP clade</taxon>
        <taxon>Pooideae</taxon>
        <taxon>Triticodae</taxon>
        <taxon>Triticeae</taxon>
        <taxon>Triticinae</taxon>
        <taxon>Triticum</taxon>
    </lineage>
</organism>
<dbReference type="GO" id="GO:0005634">
    <property type="term" value="C:nucleus"/>
    <property type="evidence" value="ECO:0007669"/>
    <property type="project" value="UniProtKB-SubCell"/>
</dbReference>
<dbReference type="InterPro" id="IPR013087">
    <property type="entry name" value="Znf_C2H2_type"/>
</dbReference>
<dbReference type="STRING" id="4565.A0A3B6KQ07"/>
<dbReference type="Gramene" id="TraesCS5A02G477300.1">
    <property type="protein sequence ID" value="TraesCS5A02G477300.1"/>
    <property type="gene ID" value="TraesCS5A02G477300"/>
</dbReference>
<reference evidence="11" key="1">
    <citation type="submission" date="2018-08" db="EMBL/GenBank/DDBJ databases">
        <authorList>
            <person name="Rossello M."/>
        </authorList>
    </citation>
    <scope>NUCLEOTIDE SEQUENCE [LARGE SCALE GENOMIC DNA]</scope>
    <source>
        <strain evidence="11">cv. Chinese Spring</strain>
    </source>
</reference>
<dbReference type="Gene3D" id="3.30.160.60">
    <property type="entry name" value="Classic Zinc Finger"/>
    <property type="match status" value="1"/>
</dbReference>
<dbReference type="InterPro" id="IPR036236">
    <property type="entry name" value="Znf_C2H2_sf"/>
</dbReference>
<evidence type="ECO:0000256" key="8">
    <source>
        <dbReference type="ARBA" id="ARBA00023242"/>
    </source>
</evidence>
<dbReference type="PROSITE" id="PS50157">
    <property type="entry name" value="ZINC_FINGER_C2H2_2"/>
    <property type="match status" value="1"/>
</dbReference>
<evidence type="ECO:0000256" key="2">
    <source>
        <dbReference type="ARBA" id="ARBA00022723"/>
    </source>
</evidence>
<dbReference type="OrthoDB" id="9411774at2759"/>
<keyword evidence="4 9" id="KW-0863">Zinc-finger</keyword>
<dbReference type="PANTHER" id="PTHR26374:SF468">
    <property type="entry name" value="ZINC FINGER PROTEIN C2H2"/>
    <property type="match status" value="1"/>
</dbReference>
<feature type="domain" description="C2H2-type" evidence="10">
    <location>
        <begin position="78"/>
        <end position="105"/>
    </location>
</feature>
<dbReference type="GO" id="GO:0008270">
    <property type="term" value="F:zinc ion binding"/>
    <property type="evidence" value="ECO:0007669"/>
    <property type="project" value="UniProtKB-KW"/>
</dbReference>
<keyword evidence="6" id="KW-0805">Transcription regulation</keyword>
<evidence type="ECO:0000256" key="9">
    <source>
        <dbReference type="PROSITE-ProRule" id="PRU00042"/>
    </source>
</evidence>
<evidence type="ECO:0000313" key="11">
    <source>
        <dbReference type="EnsemblPlants" id="TraesCS5A02G477300.1"/>
    </source>
</evidence>
<comment type="subcellular location">
    <subcellularLocation>
        <location evidence="1">Nucleus</location>
    </subcellularLocation>
</comment>
<evidence type="ECO:0000256" key="4">
    <source>
        <dbReference type="ARBA" id="ARBA00022771"/>
    </source>
</evidence>
<keyword evidence="8" id="KW-0539">Nucleus</keyword>
<dbReference type="Gramene" id="TraesCS5A03G1124300.1">
    <property type="protein sequence ID" value="TraesCS5A03G1124300.1.CDS"/>
    <property type="gene ID" value="TraesCS5A03G1124300"/>
</dbReference>
<keyword evidence="12" id="KW-1185">Reference proteome</keyword>
<dbReference type="Pfam" id="PF13912">
    <property type="entry name" value="zf-C2H2_6"/>
    <property type="match status" value="1"/>
</dbReference>
<name>A0A3B6KQ07_WHEAT</name>
<keyword evidence="2" id="KW-0479">Metal-binding</keyword>
<evidence type="ECO:0000256" key="5">
    <source>
        <dbReference type="ARBA" id="ARBA00022833"/>
    </source>
</evidence>
<reference evidence="11" key="2">
    <citation type="submission" date="2018-10" db="UniProtKB">
        <authorList>
            <consortium name="EnsemblPlants"/>
        </authorList>
    </citation>
    <scope>IDENTIFICATION</scope>
</reference>
<dbReference type="EnsemblPlants" id="TraesCS5A02G477300.1">
    <property type="protein sequence ID" value="TraesCS5A02G477300.1"/>
    <property type="gene ID" value="TraesCS5A02G477300"/>
</dbReference>
<dbReference type="Gramene" id="TraesCLE_scaffold_006884_01G000600.1">
    <property type="protein sequence ID" value="TraesCLE_scaffold_006884_01G000600.1"/>
    <property type="gene ID" value="TraesCLE_scaffold_006884_01G000600"/>
</dbReference>
<evidence type="ECO:0000256" key="1">
    <source>
        <dbReference type="ARBA" id="ARBA00004123"/>
    </source>
</evidence>
<dbReference type="Gramene" id="TraesRN5A0101141500.1">
    <property type="protein sequence ID" value="TraesRN5A0101141500.1"/>
    <property type="gene ID" value="TraesRN5A0101141500"/>
</dbReference>
<sequence length="113" mass="12143">MTKHQRAAADQAVSLSLSLSLGAVAGLNKKMRRAAAAAGGDQFLCKTCGRCHGLTLALTAGDHYYSVKPKSTDQKPEHRCHICGQGFEMGQALGGHMRRHREEAAPVLLELFV</sequence>
<dbReference type="PANTHER" id="PTHR26374">
    <property type="entry name" value="ZINC FINGER PROTEIN ZAT5"/>
    <property type="match status" value="1"/>
</dbReference>
<protein>
    <recommendedName>
        <fullName evidence="10">C2H2-type domain-containing protein</fullName>
    </recommendedName>
</protein>
<dbReference type="Gramene" id="TraesWEE_scaffold_001457_01G000600.1">
    <property type="protein sequence ID" value="TraesWEE_scaffold_001457_01G000600.1"/>
    <property type="gene ID" value="TraesWEE_scaffold_001457_01G000600"/>
</dbReference>
<dbReference type="Gramene" id="TraesROB_scaffold_027351_01G000600.1">
    <property type="protein sequence ID" value="TraesROB_scaffold_027351_01G000600.1"/>
    <property type="gene ID" value="TraesROB_scaffold_027351_01G000600"/>
</dbReference>
<keyword evidence="5" id="KW-0862">Zinc</keyword>
<evidence type="ECO:0000256" key="3">
    <source>
        <dbReference type="ARBA" id="ARBA00022737"/>
    </source>
</evidence>
<evidence type="ECO:0000256" key="6">
    <source>
        <dbReference type="ARBA" id="ARBA00023015"/>
    </source>
</evidence>
<evidence type="ECO:0000259" key="10">
    <source>
        <dbReference type="PROSITE" id="PS50157"/>
    </source>
</evidence>
<accession>A0A3B6KQ07</accession>
<dbReference type="SUPFAM" id="SSF57667">
    <property type="entry name" value="beta-beta-alpha zinc fingers"/>
    <property type="match status" value="1"/>
</dbReference>
<evidence type="ECO:0000256" key="7">
    <source>
        <dbReference type="ARBA" id="ARBA00023163"/>
    </source>
</evidence>
<dbReference type="Proteomes" id="UP000019116">
    <property type="component" value="Chromosome 5A"/>
</dbReference>
<dbReference type="AlphaFoldDB" id="A0A3B6KQ07"/>
<keyword evidence="7" id="KW-0804">Transcription</keyword>
<dbReference type="Gramene" id="TraesCAD_scaffold_040867_01G000300.1">
    <property type="protein sequence ID" value="TraesCAD_scaffold_040867_01G000300.1"/>
    <property type="gene ID" value="TraesCAD_scaffold_040867_01G000300"/>
</dbReference>
<dbReference type="PROSITE" id="PS00028">
    <property type="entry name" value="ZINC_FINGER_C2H2_1"/>
    <property type="match status" value="1"/>
</dbReference>
<proteinExistence type="predicted"/>
<evidence type="ECO:0000313" key="12">
    <source>
        <dbReference type="Proteomes" id="UP000019116"/>
    </source>
</evidence>